<dbReference type="InterPro" id="IPR024291">
    <property type="entry name" value="DUF3829"/>
</dbReference>
<feature type="region of interest" description="Disordered" evidence="1">
    <location>
        <begin position="305"/>
        <end position="325"/>
    </location>
</feature>
<evidence type="ECO:0000313" key="3">
    <source>
        <dbReference type="Proteomes" id="UP001652445"/>
    </source>
</evidence>
<comment type="caution">
    <text evidence="2">The sequence shown here is derived from an EMBL/GenBank/DDBJ whole genome shotgun (WGS) entry which is preliminary data.</text>
</comment>
<dbReference type="Proteomes" id="UP001652445">
    <property type="component" value="Unassembled WGS sequence"/>
</dbReference>
<dbReference type="Pfam" id="PF12889">
    <property type="entry name" value="DUF3829"/>
    <property type="match status" value="1"/>
</dbReference>
<protein>
    <submittedName>
        <fullName evidence="2">YiiG family protein</fullName>
    </submittedName>
</protein>
<name>A0ABT2UP52_9BACL</name>
<evidence type="ECO:0000256" key="1">
    <source>
        <dbReference type="SAM" id="MobiDB-lite"/>
    </source>
</evidence>
<evidence type="ECO:0000313" key="2">
    <source>
        <dbReference type="EMBL" id="MCU6796427.1"/>
    </source>
</evidence>
<organism evidence="2 3">
    <name type="scientific">Paenibacillus baimaensis</name>
    <dbReference type="NCBI Taxonomy" id="2982185"/>
    <lineage>
        <taxon>Bacteria</taxon>
        <taxon>Bacillati</taxon>
        <taxon>Bacillota</taxon>
        <taxon>Bacilli</taxon>
        <taxon>Bacillales</taxon>
        <taxon>Paenibacillaceae</taxon>
        <taxon>Paenibacillus</taxon>
    </lineage>
</organism>
<accession>A0ABT2UP52</accession>
<dbReference type="RefSeq" id="WP_262687245.1">
    <property type="nucleotide sequence ID" value="NZ_JAOQIO010000103.1"/>
</dbReference>
<feature type="compositionally biased region" description="Basic and acidic residues" evidence="1">
    <location>
        <begin position="315"/>
        <end position="325"/>
    </location>
</feature>
<sequence>MTMGILLCALLTSCGKLKTVFNAASSLQSEERPEIAEKSTKQSAVTLDQKYAAYTNLDMFLTGKLQESLDAYTAKFGEADAFKVKKNDNLYMGILVDTMNKKELDESFDYASRQPAMDEVDQTVKELNPRFKALIATLEEANTYYKLKSYVDDDFVKGRMLHQTIHEQTARMKPQLDQFITVFEAKRAQKMQEDLESFKQKDYMIRLYALSFMLKAGEIQDELNRQGITSNNMKELNEGPIKDKYSLLIVDMNQFLEYVKDTERIKKEGLNTNFTPVEVYKSRIIQLKASATDLLARAEEARNDLSSSKSKFTKQNKDGTPENYSKKLKEAWSDYMKIK</sequence>
<proteinExistence type="predicted"/>
<dbReference type="EMBL" id="JAOQIO010000103">
    <property type="protein sequence ID" value="MCU6796427.1"/>
    <property type="molecule type" value="Genomic_DNA"/>
</dbReference>
<keyword evidence="3" id="KW-1185">Reference proteome</keyword>
<reference evidence="2 3" key="1">
    <citation type="submission" date="2022-09" db="EMBL/GenBank/DDBJ databases">
        <authorList>
            <person name="Han X.L."/>
            <person name="Wang Q."/>
            <person name="Lu T."/>
        </authorList>
    </citation>
    <scope>NUCLEOTIDE SEQUENCE [LARGE SCALE GENOMIC DNA]</scope>
    <source>
        <strain evidence="2 3">WQ 127069</strain>
    </source>
</reference>
<gene>
    <name evidence="2" type="ORF">OB236_30315</name>
</gene>